<dbReference type="InParanoid" id="A0A401GXR3"/>
<evidence type="ECO:0000313" key="1">
    <source>
        <dbReference type="EMBL" id="GBE86991.1"/>
    </source>
</evidence>
<name>A0A401GXR3_9APHY</name>
<evidence type="ECO:0000313" key="2">
    <source>
        <dbReference type="Proteomes" id="UP000287166"/>
    </source>
</evidence>
<keyword evidence="2" id="KW-1185">Reference proteome</keyword>
<dbReference type="GeneID" id="38783908"/>
<accession>A0A401GXR3</accession>
<comment type="caution">
    <text evidence="1">The sequence shown here is derived from an EMBL/GenBank/DDBJ whole genome shotgun (WGS) entry which is preliminary data.</text>
</comment>
<sequence length="149" mass="16687">MPVPLCPACTSLFYPPALQNWSFGRPVSTRRQRLSNFLPLACSMQLTLSNSFPRRALRAKISDSYLCTTAPFSRVLHMCPELSSTWEDRVVSRCGSSFPERPPRQLHISPSRDLGYDVRQAANAARSWLLDVEPSAPPAAFAWPYISST</sequence>
<dbReference type="RefSeq" id="XP_027617904.1">
    <property type="nucleotide sequence ID" value="XM_027762103.1"/>
</dbReference>
<proteinExistence type="predicted"/>
<gene>
    <name evidence="1" type="ORF">SCP_1002370</name>
</gene>
<dbReference type="Proteomes" id="UP000287166">
    <property type="component" value="Unassembled WGS sequence"/>
</dbReference>
<organism evidence="1 2">
    <name type="scientific">Sparassis crispa</name>
    <dbReference type="NCBI Taxonomy" id="139825"/>
    <lineage>
        <taxon>Eukaryota</taxon>
        <taxon>Fungi</taxon>
        <taxon>Dikarya</taxon>
        <taxon>Basidiomycota</taxon>
        <taxon>Agaricomycotina</taxon>
        <taxon>Agaricomycetes</taxon>
        <taxon>Polyporales</taxon>
        <taxon>Sparassidaceae</taxon>
        <taxon>Sparassis</taxon>
    </lineage>
</organism>
<protein>
    <submittedName>
        <fullName evidence="1">Uncharacterized protein</fullName>
    </submittedName>
</protein>
<dbReference type="EMBL" id="BFAD01000010">
    <property type="protein sequence ID" value="GBE86991.1"/>
    <property type="molecule type" value="Genomic_DNA"/>
</dbReference>
<reference evidence="1 2" key="1">
    <citation type="journal article" date="2018" name="Sci. Rep.">
        <title>Genome sequence of the cauliflower mushroom Sparassis crispa (Hanabiratake) and its association with beneficial usage.</title>
        <authorList>
            <person name="Kiyama R."/>
            <person name="Furutani Y."/>
            <person name="Kawaguchi K."/>
            <person name="Nakanishi T."/>
        </authorList>
    </citation>
    <scope>NUCLEOTIDE SEQUENCE [LARGE SCALE GENOMIC DNA]</scope>
</reference>
<dbReference type="AlphaFoldDB" id="A0A401GXR3"/>